<evidence type="ECO:0000313" key="1">
    <source>
        <dbReference type="EMBL" id="CAH1395963.1"/>
    </source>
</evidence>
<dbReference type="OrthoDB" id="7449785at2759"/>
<dbReference type="Proteomes" id="UP001152798">
    <property type="component" value="Chromosome 3"/>
</dbReference>
<accession>A0A9P0MDH5</accession>
<reference evidence="1" key="1">
    <citation type="submission" date="2022-01" db="EMBL/GenBank/DDBJ databases">
        <authorList>
            <person name="King R."/>
        </authorList>
    </citation>
    <scope>NUCLEOTIDE SEQUENCE</scope>
</reference>
<protein>
    <submittedName>
        <fullName evidence="1">Uncharacterized protein</fullName>
    </submittedName>
</protein>
<dbReference type="AlphaFoldDB" id="A0A9P0MDH5"/>
<evidence type="ECO:0000313" key="2">
    <source>
        <dbReference type="Proteomes" id="UP001152798"/>
    </source>
</evidence>
<organism evidence="1 2">
    <name type="scientific">Nezara viridula</name>
    <name type="common">Southern green stink bug</name>
    <name type="synonym">Cimex viridulus</name>
    <dbReference type="NCBI Taxonomy" id="85310"/>
    <lineage>
        <taxon>Eukaryota</taxon>
        <taxon>Metazoa</taxon>
        <taxon>Ecdysozoa</taxon>
        <taxon>Arthropoda</taxon>
        <taxon>Hexapoda</taxon>
        <taxon>Insecta</taxon>
        <taxon>Pterygota</taxon>
        <taxon>Neoptera</taxon>
        <taxon>Paraneoptera</taxon>
        <taxon>Hemiptera</taxon>
        <taxon>Heteroptera</taxon>
        <taxon>Panheteroptera</taxon>
        <taxon>Pentatomomorpha</taxon>
        <taxon>Pentatomoidea</taxon>
        <taxon>Pentatomidae</taxon>
        <taxon>Pentatominae</taxon>
        <taxon>Nezara</taxon>
    </lineage>
</organism>
<keyword evidence="2" id="KW-1185">Reference proteome</keyword>
<gene>
    <name evidence="1" type="ORF">NEZAVI_LOCUS6126</name>
</gene>
<sequence>MSANYESVEEWCNMDVDVERSGVGIESSIEPLLRAFSGPREEIRHPLYRVLNCEDFLLSILKVNTCSRILKDKSATCVAILSSLLSLSRQKEWKIIISLLKIVLESDFKEKNKFIQDIWSKQELHTMPVDVVLILLNSKPDLVEKQLCNLYSMARKNKNIWQNDCFQCWVFWCSKSAELFHVVSSIFNQFLIYLNANSVILDIVTKFITDVMAECDKNKSNFLSLYPIEYQSFVALLIIEPDFNPYRNAVIEKIKFIKNTDPTDLLLLLSHFPLWMNVFNDL</sequence>
<proteinExistence type="predicted"/>
<name>A0A9P0MDH5_NEZVI</name>
<dbReference type="EMBL" id="OV725079">
    <property type="protein sequence ID" value="CAH1395963.1"/>
    <property type="molecule type" value="Genomic_DNA"/>
</dbReference>